<feature type="binding site" evidence="11">
    <location>
        <position position="342"/>
    </location>
    <ligand>
        <name>pyrroloquinoline quinone</name>
        <dbReference type="ChEBI" id="CHEBI:58442"/>
    </ligand>
</feature>
<keyword evidence="6 11" id="KW-0634">PQQ</keyword>
<evidence type="ECO:0000256" key="13">
    <source>
        <dbReference type="PIRSR" id="PIRSR617512-4"/>
    </source>
</evidence>
<evidence type="ECO:0000256" key="12">
    <source>
        <dbReference type="PIRSR" id="PIRSR617512-3"/>
    </source>
</evidence>
<dbReference type="InterPro" id="IPR018391">
    <property type="entry name" value="PQQ_b-propeller_rpt"/>
</dbReference>
<dbReference type="Pfam" id="PF13442">
    <property type="entry name" value="Cytochrome_CBB3"/>
    <property type="match status" value="1"/>
</dbReference>
<evidence type="ECO:0000256" key="3">
    <source>
        <dbReference type="ARBA" id="ARBA00022723"/>
    </source>
</evidence>
<evidence type="ECO:0000313" key="17">
    <source>
        <dbReference type="Proteomes" id="UP000562395"/>
    </source>
</evidence>
<feature type="binding site" evidence="12">
    <location>
        <position position="192"/>
    </location>
    <ligand>
        <name>Ca(2+)</name>
        <dbReference type="ChEBI" id="CHEBI:29108"/>
    </ligand>
</feature>
<keyword evidence="8 12" id="KW-0408">Iron</keyword>
<comment type="similarity">
    <text evidence="1">Belongs to the bacterial PQQ dehydrogenase family.</text>
</comment>
<evidence type="ECO:0000256" key="14">
    <source>
        <dbReference type="SAM" id="SignalP"/>
    </source>
</evidence>
<dbReference type="Gene3D" id="1.10.760.10">
    <property type="entry name" value="Cytochrome c-like domain"/>
    <property type="match status" value="1"/>
</dbReference>
<feature type="binding site" evidence="12">
    <location>
        <position position="315"/>
    </location>
    <ligand>
        <name>Ca(2+)</name>
        <dbReference type="ChEBI" id="CHEBI:29108"/>
    </ligand>
</feature>
<feature type="binding site" description="covalent" evidence="11">
    <location>
        <position position="639"/>
    </location>
    <ligand>
        <name>heme c</name>
        <dbReference type="ChEBI" id="CHEBI:61717"/>
    </ligand>
</feature>
<feature type="signal peptide" evidence="14">
    <location>
        <begin position="1"/>
        <end position="25"/>
    </location>
</feature>
<protein>
    <submittedName>
        <fullName evidence="16">Quinohemoprotein ethanol dehydrogenase</fullName>
        <ecNumber evidence="16">1.1.9.1</ecNumber>
    </submittedName>
</protein>
<dbReference type="InterPro" id="IPR036909">
    <property type="entry name" value="Cyt_c-like_dom_sf"/>
</dbReference>
<feature type="binding site" evidence="11">
    <location>
        <position position="174"/>
    </location>
    <ligand>
        <name>pyrroloquinoline quinone</name>
        <dbReference type="ChEBI" id="CHEBI:58442"/>
    </ligand>
</feature>
<sequence>MRNLLSGWGALGLAAMALAAGSLAAAPLQQGAGAQWVSPGGDAGKTHHSLLTGIDAANVGQLGFAWGMDLGTTRGQEATPVMVDGVLYTSGTAGRAYAFDAVTGAELWRFEPDVDMQVNRTVCCDMVNRGVAVARGKVFVATLDGWLYALDAKTGAVVWKGDFIEDRKRGDNSTGAPEVAGDVVVIGMSGAEYDVRGYVTALDLETGTLRWRWHVVPSDPRLGPQESPELEAALKTWDVNSRWDIGGGGSPWDAINYDPETGYVLVGTGNGGPYATSKRSPAGGDNLYLASIVALDPKTGRMKWHYQETPGDNWDFTATQPMILTRMMVDGEDRPVVLHAPKNGYLYVLDRRDGKLLRANPIVRTNWAKGIDANGGPILDPQAADYTTGPKIVFPATTGARNWHPASYDPATGLYIGAVLDMGNLIFMTDGAKPHKARGLNNDAALIFTPDVKEALATFPPAFGDAVRKTPAYAEALKNPASAQVRAIDPLTGRTVWAADTAGWQDRGGVLTTASGLTIYGGVTGKLFVRETKTGKLLKEIDTGTAIMAAPMTYAIKGVQYIAVMAGWGGGGYPFVPRYSAAYMRGNMSRLLVFKIGGGAVPMPDLLPPLEVAPEAPVQAGGVTAQTIARGQGLFFGNCAICHANQPRSITPDLRRMQPATHDAFRQIVREGLLVPNGMPRWDDILSVEDADAIHAYLIDLQGKTRTDELAKVNAGKPLDGPSLTILSNY</sequence>
<feature type="active site" description="Proton acceptor" evidence="10">
    <location>
        <position position="315"/>
    </location>
</feature>
<feature type="binding site" description="axial binding residue" evidence="12">
    <location>
        <position position="643"/>
    </location>
    <ligand>
        <name>heme c</name>
        <dbReference type="ChEBI" id="CHEBI:61717"/>
    </ligand>
    <ligandPart>
        <name>Fe</name>
        <dbReference type="ChEBI" id="CHEBI:18248"/>
    </ligandPart>
</feature>
<evidence type="ECO:0000256" key="10">
    <source>
        <dbReference type="PIRSR" id="PIRSR617512-1"/>
    </source>
</evidence>
<comment type="cofactor">
    <cofactor evidence="11">
        <name>heme c</name>
        <dbReference type="ChEBI" id="CHEBI:61717"/>
    </cofactor>
    <text evidence="11">Binds 1 heme c group per subunit.</text>
</comment>
<keyword evidence="17" id="KW-1185">Reference proteome</keyword>
<dbReference type="Gene3D" id="2.140.10.10">
    <property type="entry name" value="Quinoprotein alcohol dehydrogenase-like superfamily"/>
    <property type="match status" value="1"/>
</dbReference>
<comment type="cofactor">
    <cofactor evidence="12">
        <name>Ca(2+)</name>
        <dbReference type="ChEBI" id="CHEBI:29108"/>
    </cofactor>
    <text evidence="12">Binds 1 Ca(2+) ion per subunit.</text>
</comment>
<dbReference type="SMART" id="SM00564">
    <property type="entry name" value="PQQ"/>
    <property type="match status" value="5"/>
</dbReference>
<dbReference type="AlphaFoldDB" id="A0A7W5ZX83"/>
<dbReference type="SUPFAM" id="SSF46626">
    <property type="entry name" value="Cytochrome c"/>
    <property type="match status" value="1"/>
</dbReference>
<evidence type="ECO:0000256" key="9">
    <source>
        <dbReference type="ARBA" id="ARBA00023157"/>
    </source>
</evidence>
<keyword evidence="5 12" id="KW-0106">Calcium</keyword>
<comment type="caution">
    <text evidence="16">The sequence shown here is derived from an EMBL/GenBank/DDBJ whole genome shotgun (WGS) entry which is preliminary data.</text>
</comment>
<dbReference type="PANTHER" id="PTHR32303">
    <property type="entry name" value="QUINOPROTEIN ALCOHOL DEHYDROGENASE (CYTOCHROME C)"/>
    <property type="match status" value="1"/>
</dbReference>
<feature type="disulfide bond" evidence="13">
    <location>
        <begin position="123"/>
        <end position="124"/>
    </location>
</feature>
<dbReference type="GO" id="GO:0016020">
    <property type="term" value="C:membrane"/>
    <property type="evidence" value="ECO:0007669"/>
    <property type="project" value="InterPro"/>
</dbReference>
<name>A0A7W5ZX83_9SPHN</name>
<comment type="cofactor">
    <cofactor evidence="11">
        <name>pyrroloquinoline quinone</name>
        <dbReference type="ChEBI" id="CHEBI:58442"/>
    </cofactor>
    <text evidence="11">Binds 1 PQQ group per subunit.</text>
</comment>
<feature type="binding site" description="axial binding residue" evidence="12">
    <location>
        <position position="679"/>
    </location>
    <ligand>
        <name>heme c</name>
        <dbReference type="ChEBI" id="CHEBI:61717"/>
    </ligand>
    <ligandPart>
        <name>Fe</name>
        <dbReference type="ChEBI" id="CHEBI:18248"/>
    </ligandPart>
</feature>
<accession>A0A7W5ZX83</accession>
<feature type="binding site" evidence="12">
    <location>
        <position position="270"/>
    </location>
    <ligand>
        <name>Ca(2+)</name>
        <dbReference type="ChEBI" id="CHEBI:29108"/>
    </ligand>
</feature>
<dbReference type="InterPro" id="IPR011047">
    <property type="entry name" value="Quinoprotein_ADH-like_sf"/>
</dbReference>
<feature type="binding site" evidence="11">
    <location>
        <position position="77"/>
    </location>
    <ligand>
        <name>pyrroloquinoline quinone</name>
        <dbReference type="ChEBI" id="CHEBI:58442"/>
    </ligand>
</feature>
<evidence type="ECO:0000259" key="15">
    <source>
        <dbReference type="PROSITE" id="PS51007"/>
    </source>
</evidence>
<dbReference type="GO" id="GO:0020037">
    <property type="term" value="F:heme binding"/>
    <property type="evidence" value="ECO:0007669"/>
    <property type="project" value="InterPro"/>
</dbReference>
<evidence type="ECO:0000256" key="7">
    <source>
        <dbReference type="ARBA" id="ARBA00023002"/>
    </source>
</evidence>
<dbReference type="SUPFAM" id="SSF50998">
    <property type="entry name" value="Quinoprotein alcohol dehydrogenase-like"/>
    <property type="match status" value="1"/>
</dbReference>
<dbReference type="InterPro" id="IPR017512">
    <property type="entry name" value="PQQ_MeOH/EtOH_DH"/>
</dbReference>
<feature type="domain" description="Cytochrome c" evidence="15">
    <location>
        <begin position="626"/>
        <end position="702"/>
    </location>
</feature>
<dbReference type="InterPro" id="IPR009056">
    <property type="entry name" value="Cyt_c-like_dom"/>
</dbReference>
<dbReference type="NCBIfam" id="TIGR03075">
    <property type="entry name" value="PQQ_enz_alc_DH"/>
    <property type="match status" value="1"/>
</dbReference>
<keyword evidence="4 14" id="KW-0732">Signal</keyword>
<dbReference type="GO" id="GO:0016614">
    <property type="term" value="F:oxidoreductase activity, acting on CH-OH group of donors"/>
    <property type="evidence" value="ECO:0007669"/>
    <property type="project" value="InterPro"/>
</dbReference>
<gene>
    <name evidence="16" type="ORF">GGQ88_002928</name>
</gene>
<evidence type="ECO:0000256" key="6">
    <source>
        <dbReference type="ARBA" id="ARBA00022891"/>
    </source>
</evidence>
<keyword evidence="3 12" id="KW-0479">Metal-binding</keyword>
<dbReference type="GO" id="GO:0005509">
    <property type="term" value="F:calcium ion binding"/>
    <property type="evidence" value="ECO:0007669"/>
    <property type="project" value="InterPro"/>
</dbReference>
<dbReference type="Proteomes" id="UP000562395">
    <property type="component" value="Unassembled WGS sequence"/>
</dbReference>
<evidence type="ECO:0000256" key="8">
    <source>
        <dbReference type="ARBA" id="ARBA00023004"/>
    </source>
</evidence>
<feature type="binding site" evidence="11">
    <location>
        <begin position="402"/>
        <end position="403"/>
    </location>
    <ligand>
        <name>pyrroloquinoline quinone</name>
        <dbReference type="ChEBI" id="CHEBI:58442"/>
    </ligand>
</feature>
<dbReference type="PANTHER" id="PTHR32303:SF10">
    <property type="entry name" value="OUTER MEMBRANE PROTEIN ASSEMBLY FACTOR BAMB"/>
    <property type="match status" value="1"/>
</dbReference>
<evidence type="ECO:0000256" key="5">
    <source>
        <dbReference type="ARBA" id="ARBA00022837"/>
    </source>
</evidence>
<evidence type="ECO:0000256" key="1">
    <source>
        <dbReference type="ARBA" id="ARBA00008156"/>
    </source>
</evidence>
<dbReference type="EC" id="1.1.9.1" evidence="16"/>
<dbReference type="RefSeq" id="WP_183614147.1">
    <property type="nucleotide sequence ID" value="NZ_JACICY010000007.1"/>
</dbReference>
<organism evidence="16 17">
    <name type="scientific">Novosphingobium hassiacum</name>
    <dbReference type="NCBI Taxonomy" id="173676"/>
    <lineage>
        <taxon>Bacteria</taxon>
        <taxon>Pseudomonadati</taxon>
        <taxon>Pseudomonadota</taxon>
        <taxon>Alphaproteobacteria</taxon>
        <taxon>Sphingomonadales</taxon>
        <taxon>Sphingomonadaceae</taxon>
        <taxon>Novosphingobium</taxon>
    </lineage>
</organism>
<feature type="binding site" description="covalent" evidence="11">
    <location>
        <position position="642"/>
    </location>
    <ligand>
        <name>heme c</name>
        <dbReference type="ChEBI" id="CHEBI:61717"/>
    </ligand>
</feature>
<feature type="chain" id="PRO_5030795172" evidence="14">
    <location>
        <begin position="26"/>
        <end position="730"/>
    </location>
</feature>
<keyword evidence="9 13" id="KW-1015">Disulfide bond</keyword>
<feature type="binding site" evidence="11">
    <location>
        <position position="129"/>
    </location>
    <ligand>
        <name>pyrroloquinoline quinone</name>
        <dbReference type="ChEBI" id="CHEBI:58442"/>
    </ligand>
</feature>
<keyword evidence="7 16" id="KW-0560">Oxidoreductase</keyword>
<keyword evidence="2 11" id="KW-0349">Heme</keyword>
<evidence type="ECO:0000256" key="2">
    <source>
        <dbReference type="ARBA" id="ARBA00022617"/>
    </source>
</evidence>
<reference evidence="16 17" key="1">
    <citation type="submission" date="2020-08" db="EMBL/GenBank/DDBJ databases">
        <title>Genomic Encyclopedia of Type Strains, Phase IV (KMG-IV): sequencing the most valuable type-strain genomes for metagenomic binning, comparative biology and taxonomic classification.</title>
        <authorList>
            <person name="Goeker M."/>
        </authorList>
    </citation>
    <scope>NUCLEOTIDE SEQUENCE [LARGE SCALE GENOMIC DNA]</scope>
    <source>
        <strain evidence="16 17">DSM 14552</strain>
    </source>
</reference>
<dbReference type="InterPro" id="IPR002372">
    <property type="entry name" value="PQQ_rpt_dom"/>
</dbReference>
<evidence type="ECO:0000256" key="11">
    <source>
        <dbReference type="PIRSR" id="PIRSR617512-2"/>
    </source>
</evidence>
<proteinExistence type="inferred from homology"/>
<feature type="binding site" evidence="11">
    <location>
        <begin position="190"/>
        <end position="191"/>
    </location>
    <ligand>
        <name>pyrroloquinoline quinone</name>
        <dbReference type="ChEBI" id="CHEBI:58442"/>
    </ligand>
</feature>
<dbReference type="EMBL" id="JACICY010000007">
    <property type="protein sequence ID" value="MBB3861640.1"/>
    <property type="molecule type" value="Genomic_DNA"/>
</dbReference>
<evidence type="ECO:0000313" key="16">
    <source>
        <dbReference type="EMBL" id="MBB3861640.1"/>
    </source>
</evidence>
<evidence type="ECO:0000256" key="4">
    <source>
        <dbReference type="ARBA" id="ARBA00022729"/>
    </source>
</evidence>
<dbReference type="Pfam" id="PF01011">
    <property type="entry name" value="PQQ"/>
    <property type="match status" value="2"/>
</dbReference>
<dbReference type="PROSITE" id="PS51007">
    <property type="entry name" value="CYTC"/>
    <property type="match status" value="1"/>
</dbReference>
<dbReference type="GO" id="GO:0009055">
    <property type="term" value="F:electron transfer activity"/>
    <property type="evidence" value="ECO:0007669"/>
    <property type="project" value="InterPro"/>
</dbReference>